<dbReference type="InterPro" id="IPR006640">
    <property type="entry name" value="SprT-like_domain"/>
</dbReference>
<dbReference type="GO" id="GO:0006950">
    <property type="term" value="P:response to stress"/>
    <property type="evidence" value="ECO:0007669"/>
    <property type="project" value="UniProtKB-ARBA"/>
</dbReference>
<dbReference type="SMART" id="SM00731">
    <property type="entry name" value="SprT"/>
    <property type="match status" value="1"/>
</dbReference>
<dbReference type="AlphaFoldDB" id="A0ABD5RMS6"/>
<dbReference type="EMBL" id="JBHSQH010000001">
    <property type="protein sequence ID" value="MFC5971524.1"/>
    <property type="molecule type" value="Genomic_DNA"/>
</dbReference>
<reference evidence="2 3" key="1">
    <citation type="journal article" date="2019" name="Int. J. Syst. Evol. Microbiol.">
        <title>The Global Catalogue of Microorganisms (GCM) 10K type strain sequencing project: providing services to taxonomists for standard genome sequencing and annotation.</title>
        <authorList>
            <consortium name="The Broad Institute Genomics Platform"/>
            <consortium name="The Broad Institute Genome Sequencing Center for Infectious Disease"/>
            <person name="Wu L."/>
            <person name="Ma J."/>
        </authorList>
    </citation>
    <scope>NUCLEOTIDE SEQUENCE [LARGE SCALE GENOMIC DNA]</scope>
    <source>
        <strain evidence="2 3">CGMCC 1.12543</strain>
    </source>
</reference>
<sequence length="190" mass="21270">MGDDSKVGETTPTSDRVTELDTGYYEVSSDVSVPEFLAVAKVYAREVVRQYDLSVSVSDLDWEVSKRAKRRAGAVRHRDGEPVAVSLTWEHFQRRGWGAAAETIRHELAHAHLLTEHGDASHGERFRDLAETLQTGVHCERFADPNWLIRCRSCGSELARYRKSKLVTDTESYRCGGCGGELRVVDGETD</sequence>
<organism evidence="2 3">
    <name type="scientific">Halomarina salina</name>
    <dbReference type="NCBI Taxonomy" id="1872699"/>
    <lineage>
        <taxon>Archaea</taxon>
        <taxon>Methanobacteriati</taxon>
        <taxon>Methanobacteriota</taxon>
        <taxon>Stenosarchaea group</taxon>
        <taxon>Halobacteria</taxon>
        <taxon>Halobacteriales</taxon>
        <taxon>Natronomonadaceae</taxon>
        <taxon>Halomarina</taxon>
    </lineage>
</organism>
<accession>A0ABD5RMS6</accession>
<feature type="domain" description="SprT-like" evidence="1">
    <location>
        <begin position="45"/>
        <end position="185"/>
    </location>
</feature>
<comment type="caution">
    <text evidence="2">The sequence shown here is derived from an EMBL/GenBank/DDBJ whole genome shotgun (WGS) entry which is preliminary data.</text>
</comment>
<dbReference type="Proteomes" id="UP001596099">
    <property type="component" value="Unassembled WGS sequence"/>
</dbReference>
<gene>
    <name evidence="2" type="ORF">ACFPYI_09295</name>
</gene>
<evidence type="ECO:0000313" key="2">
    <source>
        <dbReference type="EMBL" id="MFC5971524.1"/>
    </source>
</evidence>
<evidence type="ECO:0000313" key="3">
    <source>
        <dbReference type="Proteomes" id="UP001596099"/>
    </source>
</evidence>
<dbReference type="Pfam" id="PF10263">
    <property type="entry name" value="SprT-like"/>
    <property type="match status" value="1"/>
</dbReference>
<evidence type="ECO:0000259" key="1">
    <source>
        <dbReference type="SMART" id="SM00731"/>
    </source>
</evidence>
<dbReference type="RefSeq" id="WP_247414418.1">
    <property type="nucleotide sequence ID" value="NZ_JALLGW010000001.1"/>
</dbReference>
<keyword evidence="3" id="KW-1185">Reference proteome</keyword>
<proteinExistence type="predicted"/>
<protein>
    <submittedName>
        <fullName evidence="2">SprT-like domain-containing protein</fullName>
    </submittedName>
</protein>
<name>A0ABD5RMS6_9EURY</name>